<name>A0A645GYY1_9ZZZZ</name>
<dbReference type="InterPro" id="IPR053148">
    <property type="entry name" value="PD-DEXK-like_domain"/>
</dbReference>
<comment type="caution">
    <text evidence="2">The sequence shown here is derived from an EMBL/GenBank/DDBJ whole genome shotgun (WGS) entry which is preliminary data.</text>
</comment>
<dbReference type="InterPro" id="IPR011856">
    <property type="entry name" value="tRNA_endonuc-like_dom_sf"/>
</dbReference>
<accession>A0A645GYY1</accession>
<feature type="domain" description="YhcG PDDEXK nuclease" evidence="1">
    <location>
        <begin position="25"/>
        <end position="94"/>
    </location>
</feature>
<dbReference type="PANTHER" id="PTHR30547">
    <property type="entry name" value="UNCHARACTERIZED PROTEIN YHCG-RELATED"/>
    <property type="match status" value="1"/>
</dbReference>
<sequence length="95" mass="11728">MYQETELKKGFYTQMCRIERWSTRQDLEHFILELGIGFTFIARQKRMSIDNIDRYLDLLFYHRKLKRLIAIELKIGKFKAAYKGQMELYLRWLEK</sequence>
<dbReference type="AlphaFoldDB" id="A0A645GYY1"/>
<proteinExistence type="predicted"/>
<evidence type="ECO:0000259" key="1">
    <source>
        <dbReference type="Pfam" id="PF06250"/>
    </source>
</evidence>
<dbReference type="InterPro" id="IPR009362">
    <property type="entry name" value="YhcG_C"/>
</dbReference>
<protein>
    <recommendedName>
        <fullName evidence="1">YhcG PDDEXK nuclease domain-containing protein</fullName>
    </recommendedName>
</protein>
<organism evidence="2">
    <name type="scientific">bioreactor metagenome</name>
    <dbReference type="NCBI Taxonomy" id="1076179"/>
    <lineage>
        <taxon>unclassified sequences</taxon>
        <taxon>metagenomes</taxon>
        <taxon>ecological metagenomes</taxon>
    </lineage>
</organism>
<evidence type="ECO:0000313" key="2">
    <source>
        <dbReference type="EMBL" id="MPN31466.1"/>
    </source>
</evidence>
<dbReference type="EMBL" id="VSSQ01082994">
    <property type="protein sequence ID" value="MPN31466.1"/>
    <property type="molecule type" value="Genomic_DNA"/>
</dbReference>
<dbReference type="Gene3D" id="3.40.1350.10">
    <property type="match status" value="1"/>
</dbReference>
<dbReference type="PANTHER" id="PTHR30547:SF5">
    <property type="entry name" value="NUCLEASE YHCG-RELATED"/>
    <property type="match status" value="1"/>
</dbReference>
<dbReference type="GO" id="GO:0003676">
    <property type="term" value="F:nucleic acid binding"/>
    <property type="evidence" value="ECO:0007669"/>
    <property type="project" value="InterPro"/>
</dbReference>
<reference evidence="2" key="1">
    <citation type="submission" date="2019-08" db="EMBL/GenBank/DDBJ databases">
        <authorList>
            <person name="Kucharzyk K."/>
            <person name="Murdoch R.W."/>
            <person name="Higgins S."/>
            <person name="Loffler F."/>
        </authorList>
    </citation>
    <scope>NUCLEOTIDE SEQUENCE</scope>
</reference>
<dbReference type="Pfam" id="PF06250">
    <property type="entry name" value="YhcG_C"/>
    <property type="match status" value="1"/>
</dbReference>
<gene>
    <name evidence="2" type="ORF">SDC9_178940</name>
</gene>